<evidence type="ECO:0000259" key="2">
    <source>
        <dbReference type="Pfam" id="PF06458"/>
    </source>
</evidence>
<dbReference type="AlphaFoldDB" id="A0A0R2CUJ2"/>
<dbReference type="PATRIC" id="fig|1423729.3.peg.80"/>
<protein>
    <recommendedName>
        <fullName evidence="2">MucBP domain-containing protein</fullName>
    </recommendedName>
</protein>
<dbReference type="Proteomes" id="UP000051131">
    <property type="component" value="Unassembled WGS sequence"/>
</dbReference>
<dbReference type="EMBL" id="AYZE01000008">
    <property type="protein sequence ID" value="KRM91899.1"/>
    <property type="molecule type" value="Genomic_DNA"/>
</dbReference>
<name>A0A0R2CUJ2_9LACO</name>
<keyword evidence="4" id="KW-1185">Reference proteome</keyword>
<organism evidence="3 4">
    <name type="scientific">Liquorilactobacillus cacaonum DSM 21116</name>
    <dbReference type="NCBI Taxonomy" id="1423729"/>
    <lineage>
        <taxon>Bacteria</taxon>
        <taxon>Bacillati</taxon>
        <taxon>Bacillota</taxon>
        <taxon>Bacilli</taxon>
        <taxon>Lactobacillales</taxon>
        <taxon>Lactobacillaceae</taxon>
        <taxon>Liquorilactobacillus</taxon>
    </lineage>
</organism>
<evidence type="ECO:0000256" key="1">
    <source>
        <dbReference type="ARBA" id="ARBA00022737"/>
    </source>
</evidence>
<dbReference type="InterPro" id="IPR009459">
    <property type="entry name" value="MucBP_dom"/>
</dbReference>
<keyword evidence="1" id="KW-0677">Repeat</keyword>
<evidence type="ECO:0000313" key="4">
    <source>
        <dbReference type="Proteomes" id="UP000051131"/>
    </source>
</evidence>
<evidence type="ECO:0000313" key="3">
    <source>
        <dbReference type="EMBL" id="KRM91899.1"/>
    </source>
</evidence>
<dbReference type="STRING" id="1423729.FC80_GL000077"/>
<feature type="domain" description="MucBP" evidence="2">
    <location>
        <begin position="136"/>
        <end position="192"/>
    </location>
</feature>
<proteinExistence type="predicted"/>
<accession>A0A0R2CUJ2</accession>
<sequence>MKIPKFIKNLLLYDSKRKYAHTKKQKNNETLVTNKHISPQLESFPKTPSEAPQTKKEFQDAILLILYVDDKENELTSPQIISGHLGEKINYRIKTIENFDLINFKGFTKTYSSPYAILKLTFAKKISGSIWTFTRDIDTNELLESPKLSKGYLGDAYQLYSPTISEYSLVNVTGLIRGIRSLETSTVTFFYRRQTWLTYETSCIYLKMLSTVFVYDFPDGKQINIKLSPQTIWKTFRTITTSADFTWYCIGGSMWVCFDESQMSIFKKPDTIDSLDIKDKDSISNLENHTNATIDYIEGRSVNLYDFPFGKISSSISHGVMVQTKQRYISDEVTWYKLASGLWIPEQYLIF</sequence>
<dbReference type="RefSeq" id="WP_057828380.1">
    <property type="nucleotide sequence ID" value="NZ_AYZE01000008.1"/>
</dbReference>
<dbReference type="OrthoDB" id="2329985at2"/>
<gene>
    <name evidence="3" type="ORF">FC80_GL000077</name>
</gene>
<dbReference type="Pfam" id="PF06458">
    <property type="entry name" value="MucBP"/>
    <property type="match status" value="2"/>
</dbReference>
<reference evidence="3 4" key="1">
    <citation type="journal article" date="2015" name="Genome Announc.">
        <title>Expanding the biotechnology potential of lactobacilli through comparative genomics of 213 strains and associated genera.</title>
        <authorList>
            <person name="Sun Z."/>
            <person name="Harris H.M."/>
            <person name="McCann A."/>
            <person name="Guo C."/>
            <person name="Argimon S."/>
            <person name="Zhang W."/>
            <person name="Yang X."/>
            <person name="Jeffery I.B."/>
            <person name="Cooney J.C."/>
            <person name="Kagawa T.F."/>
            <person name="Liu W."/>
            <person name="Song Y."/>
            <person name="Salvetti E."/>
            <person name="Wrobel A."/>
            <person name="Rasinkangas P."/>
            <person name="Parkhill J."/>
            <person name="Rea M.C."/>
            <person name="O'Sullivan O."/>
            <person name="Ritari J."/>
            <person name="Douillard F.P."/>
            <person name="Paul Ross R."/>
            <person name="Yang R."/>
            <person name="Briner A.E."/>
            <person name="Felis G.E."/>
            <person name="de Vos W.M."/>
            <person name="Barrangou R."/>
            <person name="Klaenhammer T.R."/>
            <person name="Caufield P.W."/>
            <person name="Cui Y."/>
            <person name="Zhang H."/>
            <person name="O'Toole P.W."/>
        </authorList>
    </citation>
    <scope>NUCLEOTIDE SEQUENCE [LARGE SCALE GENOMIC DNA]</scope>
    <source>
        <strain evidence="3 4">DSM 21116</strain>
    </source>
</reference>
<comment type="caution">
    <text evidence="3">The sequence shown here is derived from an EMBL/GenBank/DDBJ whole genome shotgun (WGS) entry which is preliminary data.</text>
</comment>
<dbReference type="Gene3D" id="3.10.20.320">
    <property type="entry name" value="Putative peptidoglycan bound protein (lpxtg motif)"/>
    <property type="match status" value="1"/>
</dbReference>
<feature type="domain" description="MucBP" evidence="2">
    <location>
        <begin position="65"/>
        <end position="106"/>
    </location>
</feature>